<feature type="non-terminal residue" evidence="1">
    <location>
        <position position="55"/>
    </location>
</feature>
<protein>
    <submittedName>
        <fullName evidence="1">Uncharacterized protein</fullName>
    </submittedName>
</protein>
<evidence type="ECO:0000313" key="1">
    <source>
        <dbReference type="EMBL" id="CEK99312.1"/>
    </source>
</evidence>
<dbReference type="EMBL" id="HACG01052441">
    <property type="protein sequence ID" value="CEK99312.1"/>
    <property type="molecule type" value="Transcribed_RNA"/>
</dbReference>
<name>A0A0B7C290_9EUPU</name>
<organism evidence="1">
    <name type="scientific">Arion vulgaris</name>
    <dbReference type="NCBI Taxonomy" id="1028688"/>
    <lineage>
        <taxon>Eukaryota</taxon>
        <taxon>Metazoa</taxon>
        <taxon>Spiralia</taxon>
        <taxon>Lophotrochozoa</taxon>
        <taxon>Mollusca</taxon>
        <taxon>Gastropoda</taxon>
        <taxon>Heterobranchia</taxon>
        <taxon>Euthyneura</taxon>
        <taxon>Panpulmonata</taxon>
        <taxon>Eupulmonata</taxon>
        <taxon>Stylommatophora</taxon>
        <taxon>Helicina</taxon>
        <taxon>Arionoidea</taxon>
        <taxon>Arionidae</taxon>
        <taxon>Arion</taxon>
    </lineage>
</organism>
<dbReference type="AlphaFoldDB" id="A0A0B7C290"/>
<proteinExistence type="predicted"/>
<reference evidence="1" key="1">
    <citation type="submission" date="2014-12" db="EMBL/GenBank/DDBJ databases">
        <title>Insight into the proteome of Arion vulgaris.</title>
        <authorList>
            <person name="Aradska J."/>
            <person name="Bulat T."/>
            <person name="Smidak R."/>
            <person name="Sarate P."/>
            <person name="Gangsoo J."/>
            <person name="Sialana F."/>
            <person name="Bilban M."/>
            <person name="Lubec G."/>
        </authorList>
    </citation>
    <scope>NUCLEOTIDE SEQUENCE</scope>
    <source>
        <tissue evidence="1">Skin</tissue>
    </source>
</reference>
<accession>A0A0B7C290</accession>
<gene>
    <name evidence="1" type="primary">ORF220966</name>
</gene>
<sequence>MGIEFELSMEVAEELTTDKTLLGVNVPVCTLPFFTILACRPVEVLPGPTSVNEKF</sequence>